<keyword evidence="20" id="KW-0464">Manganese</keyword>
<dbReference type="FunFam" id="3.40.50.150:FF:000031">
    <property type="entry name" value="Putative Histone-arginine methyltransferase CARM1"/>
    <property type="match status" value="1"/>
</dbReference>
<dbReference type="GO" id="GO:0006338">
    <property type="term" value="P:chromatin remodeling"/>
    <property type="evidence" value="ECO:0007669"/>
    <property type="project" value="UniProtKB-ARBA"/>
</dbReference>
<evidence type="ECO:0000313" key="30">
    <source>
        <dbReference type="Proteomes" id="UP001142055"/>
    </source>
</evidence>
<dbReference type="InterPro" id="IPR006186">
    <property type="entry name" value="Ser/Thr-sp_prot-phosphatase"/>
</dbReference>
<dbReference type="PANTHER" id="PTHR11668:SF300">
    <property type="entry name" value="SERINE_THREONINE-PROTEIN PHOSPHATASE"/>
    <property type="match status" value="1"/>
</dbReference>
<evidence type="ECO:0000259" key="28">
    <source>
        <dbReference type="PROSITE" id="PS00125"/>
    </source>
</evidence>
<keyword evidence="21" id="KW-0539">Nucleus</keyword>
<dbReference type="GO" id="GO:0005634">
    <property type="term" value="C:nucleus"/>
    <property type="evidence" value="ECO:0007669"/>
    <property type="project" value="UniProtKB-SubCell"/>
</dbReference>
<dbReference type="InterPro" id="IPR004843">
    <property type="entry name" value="Calcineurin-like_PHP"/>
</dbReference>
<keyword evidence="18 27" id="KW-0472">Membrane</keyword>
<keyword evidence="12" id="KW-0479">Metal-binding</keyword>
<dbReference type="PANTHER" id="PTHR11668">
    <property type="entry name" value="SERINE/THREONINE PROTEIN PHOSPHATASE"/>
    <property type="match status" value="1"/>
</dbReference>
<evidence type="ECO:0000256" key="27">
    <source>
        <dbReference type="SAM" id="Phobius"/>
    </source>
</evidence>
<comment type="catalytic activity">
    <reaction evidence="22">
        <text>O-phospho-L-seryl-[protein] + H2O = L-seryl-[protein] + phosphate</text>
        <dbReference type="Rhea" id="RHEA:20629"/>
        <dbReference type="Rhea" id="RHEA-COMP:9863"/>
        <dbReference type="Rhea" id="RHEA-COMP:11604"/>
        <dbReference type="ChEBI" id="CHEBI:15377"/>
        <dbReference type="ChEBI" id="CHEBI:29999"/>
        <dbReference type="ChEBI" id="CHEBI:43474"/>
        <dbReference type="ChEBI" id="CHEBI:83421"/>
        <dbReference type="EC" id="3.1.3.16"/>
    </reaction>
</comment>
<dbReference type="Gene3D" id="3.60.21.10">
    <property type="match status" value="1"/>
</dbReference>
<dbReference type="InterPro" id="IPR025799">
    <property type="entry name" value="Arg_MeTrfase"/>
</dbReference>
<keyword evidence="17" id="KW-0805">Transcription regulation</keyword>
<keyword evidence="13 26" id="KW-0378">Hydrolase</keyword>
<proteinExistence type="inferred from homology"/>
<evidence type="ECO:0000256" key="10">
    <source>
        <dbReference type="ARBA" id="ARBA00022691"/>
    </source>
</evidence>
<feature type="transmembrane region" description="Helical" evidence="27">
    <location>
        <begin position="429"/>
        <end position="452"/>
    </location>
</feature>
<comment type="catalytic activity">
    <reaction evidence="23 26">
        <text>O-phospho-L-threonyl-[protein] + H2O = L-threonyl-[protein] + phosphate</text>
        <dbReference type="Rhea" id="RHEA:47004"/>
        <dbReference type="Rhea" id="RHEA-COMP:11060"/>
        <dbReference type="Rhea" id="RHEA-COMP:11605"/>
        <dbReference type="ChEBI" id="CHEBI:15377"/>
        <dbReference type="ChEBI" id="CHEBI:30013"/>
        <dbReference type="ChEBI" id="CHEBI:43474"/>
        <dbReference type="ChEBI" id="CHEBI:61977"/>
        <dbReference type="EC" id="3.1.3.16"/>
    </reaction>
</comment>
<protein>
    <recommendedName>
        <fullName evidence="26">Serine/threonine-protein phosphatase</fullName>
        <ecNumber evidence="26">3.1.3.16</ecNumber>
    </recommendedName>
</protein>
<dbReference type="GO" id="GO:0046872">
    <property type="term" value="F:metal ion binding"/>
    <property type="evidence" value="ECO:0007669"/>
    <property type="project" value="UniProtKB-KW"/>
</dbReference>
<dbReference type="InterPro" id="IPR004299">
    <property type="entry name" value="MBOAT_fam"/>
</dbReference>
<evidence type="ECO:0000256" key="18">
    <source>
        <dbReference type="ARBA" id="ARBA00023136"/>
    </source>
</evidence>
<dbReference type="Gene3D" id="2.30.29.30">
    <property type="entry name" value="Pleckstrin-homology domain (PH domain)/Phosphotyrosine-binding domain (PTB)"/>
    <property type="match status" value="1"/>
</dbReference>
<feature type="transmembrane region" description="Helical" evidence="27">
    <location>
        <begin position="280"/>
        <end position="301"/>
    </location>
</feature>
<evidence type="ECO:0000256" key="15">
    <source>
        <dbReference type="ARBA" id="ARBA00022912"/>
    </source>
</evidence>
<keyword evidence="16 27" id="KW-1133">Transmembrane helix</keyword>
<comment type="catalytic activity">
    <reaction evidence="24">
        <text>L-arginyl-[protein] + 2 S-adenosyl-L-methionine = N(omega),N(omega)-dimethyl-L-arginyl-[protein] + 2 S-adenosyl-L-homocysteine + 2 H(+)</text>
        <dbReference type="Rhea" id="RHEA:48096"/>
        <dbReference type="Rhea" id="RHEA-COMP:10532"/>
        <dbReference type="Rhea" id="RHEA-COMP:11991"/>
        <dbReference type="ChEBI" id="CHEBI:15378"/>
        <dbReference type="ChEBI" id="CHEBI:29965"/>
        <dbReference type="ChEBI" id="CHEBI:57856"/>
        <dbReference type="ChEBI" id="CHEBI:59789"/>
        <dbReference type="ChEBI" id="CHEBI:61897"/>
        <dbReference type="EC" id="2.1.1.319"/>
    </reaction>
</comment>
<evidence type="ECO:0000256" key="1">
    <source>
        <dbReference type="ARBA" id="ARBA00001936"/>
    </source>
</evidence>
<dbReference type="PROSITE" id="PS51678">
    <property type="entry name" value="SAM_MT_PRMT"/>
    <property type="match status" value="1"/>
</dbReference>
<evidence type="ECO:0000256" key="24">
    <source>
        <dbReference type="ARBA" id="ARBA00049086"/>
    </source>
</evidence>
<evidence type="ECO:0000256" key="11">
    <source>
        <dbReference type="ARBA" id="ARBA00022692"/>
    </source>
</evidence>
<dbReference type="GO" id="GO:0005737">
    <property type="term" value="C:cytoplasm"/>
    <property type="evidence" value="ECO:0007669"/>
    <property type="project" value="UniProtKB-SubCell"/>
</dbReference>
<organism evidence="29 30">
    <name type="scientific">Blomia tropicalis</name>
    <name type="common">Mite</name>
    <dbReference type="NCBI Taxonomy" id="40697"/>
    <lineage>
        <taxon>Eukaryota</taxon>
        <taxon>Metazoa</taxon>
        <taxon>Ecdysozoa</taxon>
        <taxon>Arthropoda</taxon>
        <taxon>Chelicerata</taxon>
        <taxon>Arachnida</taxon>
        <taxon>Acari</taxon>
        <taxon>Acariformes</taxon>
        <taxon>Sarcoptiformes</taxon>
        <taxon>Astigmata</taxon>
        <taxon>Glycyphagoidea</taxon>
        <taxon>Echimyopodidae</taxon>
        <taxon>Blomia</taxon>
    </lineage>
</organism>
<evidence type="ECO:0000256" key="3">
    <source>
        <dbReference type="ARBA" id="ARBA00004141"/>
    </source>
</evidence>
<feature type="transmembrane region" description="Helical" evidence="27">
    <location>
        <begin position="87"/>
        <end position="104"/>
    </location>
</feature>
<evidence type="ECO:0000256" key="21">
    <source>
        <dbReference type="ARBA" id="ARBA00023242"/>
    </source>
</evidence>
<comment type="cofactor">
    <cofactor evidence="1">
        <name>Mn(2+)</name>
        <dbReference type="ChEBI" id="CHEBI:29035"/>
    </cofactor>
</comment>
<keyword evidence="30" id="KW-1185">Reference proteome</keyword>
<keyword evidence="10 25" id="KW-0949">S-adenosyl-L-methionine</keyword>
<accession>A0A9Q0M6F5</accession>
<dbReference type="FunFam" id="3.60.21.10:FF:000007">
    <property type="entry name" value="Serine/threonine-protein phosphatase"/>
    <property type="match status" value="1"/>
</dbReference>
<evidence type="ECO:0000256" key="6">
    <source>
        <dbReference type="ARBA" id="ARBA00022481"/>
    </source>
</evidence>
<evidence type="ECO:0000256" key="2">
    <source>
        <dbReference type="ARBA" id="ARBA00004123"/>
    </source>
</evidence>
<dbReference type="Pfam" id="PF06325">
    <property type="entry name" value="PrmA"/>
    <property type="match status" value="1"/>
</dbReference>
<dbReference type="InterPro" id="IPR011993">
    <property type="entry name" value="PH-like_dom_sf"/>
</dbReference>
<dbReference type="CDD" id="cd02440">
    <property type="entry name" value="AdoMet_MTases"/>
    <property type="match status" value="1"/>
</dbReference>
<keyword evidence="14" id="KW-0156">Chromatin regulator</keyword>
<evidence type="ECO:0000256" key="14">
    <source>
        <dbReference type="ARBA" id="ARBA00022853"/>
    </source>
</evidence>
<dbReference type="GO" id="GO:0016020">
    <property type="term" value="C:membrane"/>
    <property type="evidence" value="ECO:0007669"/>
    <property type="project" value="UniProtKB-SubCell"/>
</dbReference>
<evidence type="ECO:0000256" key="17">
    <source>
        <dbReference type="ARBA" id="ARBA00023015"/>
    </source>
</evidence>
<dbReference type="Pfam" id="PF16891">
    <property type="entry name" value="STPPase_N"/>
    <property type="match status" value="1"/>
</dbReference>
<keyword evidence="19" id="KW-0804">Transcription</keyword>
<feature type="transmembrane region" description="Helical" evidence="27">
    <location>
        <begin position="386"/>
        <end position="408"/>
    </location>
</feature>
<dbReference type="Proteomes" id="UP001142055">
    <property type="component" value="Chromosome 3"/>
</dbReference>
<dbReference type="InterPro" id="IPR055135">
    <property type="entry name" value="PRMT_dom"/>
</dbReference>
<dbReference type="InterPro" id="IPR050341">
    <property type="entry name" value="PP1_catalytic_subunit"/>
</dbReference>
<keyword evidence="8 25" id="KW-0489">Methyltransferase</keyword>
<evidence type="ECO:0000313" key="29">
    <source>
        <dbReference type="EMBL" id="KAJ6218327.1"/>
    </source>
</evidence>
<keyword evidence="6" id="KW-0488">Methylation</keyword>
<dbReference type="InterPro" id="IPR029052">
    <property type="entry name" value="Metallo-depent_PP-like"/>
</dbReference>
<evidence type="ECO:0000256" key="22">
    <source>
        <dbReference type="ARBA" id="ARBA00047761"/>
    </source>
</evidence>
<dbReference type="GO" id="GO:0004722">
    <property type="term" value="F:protein serine/threonine phosphatase activity"/>
    <property type="evidence" value="ECO:0007669"/>
    <property type="project" value="UniProtKB-EC"/>
</dbReference>
<dbReference type="SUPFAM" id="SSF56300">
    <property type="entry name" value="Metallo-dependent phosphatases"/>
    <property type="match status" value="1"/>
</dbReference>
<evidence type="ECO:0000256" key="25">
    <source>
        <dbReference type="PROSITE-ProRule" id="PRU01015"/>
    </source>
</evidence>
<evidence type="ECO:0000256" key="16">
    <source>
        <dbReference type="ARBA" id="ARBA00022989"/>
    </source>
</evidence>
<dbReference type="Pfam" id="PF22528">
    <property type="entry name" value="PRMT_C"/>
    <property type="match status" value="1"/>
</dbReference>
<dbReference type="Gene3D" id="3.40.50.150">
    <property type="entry name" value="Vaccinia Virus protein VP39"/>
    <property type="match status" value="1"/>
</dbReference>
<gene>
    <name evidence="29" type="ORF">RDWZM_009484</name>
</gene>
<dbReference type="InterPro" id="IPR029063">
    <property type="entry name" value="SAM-dependent_MTases_sf"/>
</dbReference>
<name>A0A9Q0M6F5_BLOTA</name>
<dbReference type="GO" id="GO:0035241">
    <property type="term" value="F:protein-arginine omega-N monomethyltransferase activity"/>
    <property type="evidence" value="ECO:0007669"/>
    <property type="project" value="UniProtKB-ARBA"/>
</dbReference>
<feature type="transmembrane region" description="Helical" evidence="27">
    <location>
        <begin position="110"/>
        <end position="129"/>
    </location>
</feature>
<feature type="transmembrane region" description="Helical" evidence="27">
    <location>
        <begin position="238"/>
        <end position="260"/>
    </location>
</feature>
<dbReference type="CDD" id="cd07414">
    <property type="entry name" value="MPP_PP1_PPKL"/>
    <property type="match status" value="1"/>
</dbReference>
<evidence type="ECO:0000256" key="12">
    <source>
        <dbReference type="ARBA" id="ARBA00022723"/>
    </source>
</evidence>
<evidence type="ECO:0000256" key="23">
    <source>
        <dbReference type="ARBA" id="ARBA00048336"/>
    </source>
</evidence>
<keyword evidence="7" id="KW-0963">Cytoplasm</keyword>
<dbReference type="InterPro" id="IPR031675">
    <property type="entry name" value="STPPase_N"/>
</dbReference>
<dbReference type="Gene3D" id="2.70.160.11">
    <property type="entry name" value="Hnrnp arginine n-methyltransferase1"/>
    <property type="match status" value="1"/>
</dbReference>
<evidence type="ECO:0000256" key="19">
    <source>
        <dbReference type="ARBA" id="ARBA00023163"/>
    </source>
</evidence>
<dbReference type="SUPFAM" id="SSF53335">
    <property type="entry name" value="S-adenosyl-L-methionine-dependent methyltransferases"/>
    <property type="match status" value="1"/>
</dbReference>
<evidence type="ECO:0000256" key="5">
    <source>
        <dbReference type="ARBA" id="ARBA00005333"/>
    </source>
</evidence>
<dbReference type="SMART" id="SM00156">
    <property type="entry name" value="PP2Ac"/>
    <property type="match status" value="1"/>
</dbReference>
<dbReference type="PROSITE" id="PS00125">
    <property type="entry name" value="SER_THR_PHOSPHATASE"/>
    <property type="match status" value="1"/>
</dbReference>
<dbReference type="GO" id="GO:0032259">
    <property type="term" value="P:methylation"/>
    <property type="evidence" value="ECO:0007669"/>
    <property type="project" value="UniProtKB-KW"/>
</dbReference>
<keyword evidence="15" id="KW-0904">Protein phosphatase</keyword>
<dbReference type="Pfam" id="PF03062">
    <property type="entry name" value="MBOAT"/>
    <property type="match status" value="1"/>
</dbReference>
<comment type="subcellular location">
    <subcellularLocation>
        <location evidence="4">Cytoplasm</location>
    </subcellularLocation>
    <subcellularLocation>
        <location evidence="3">Membrane</location>
        <topology evidence="3">Multi-pass membrane protein</topology>
    </subcellularLocation>
    <subcellularLocation>
        <location evidence="2">Nucleus</location>
    </subcellularLocation>
</comment>
<dbReference type="EC" id="3.1.3.16" evidence="26"/>
<evidence type="ECO:0000256" key="13">
    <source>
        <dbReference type="ARBA" id="ARBA00022801"/>
    </source>
</evidence>
<dbReference type="Pfam" id="PF00149">
    <property type="entry name" value="Metallophos"/>
    <property type="match status" value="1"/>
</dbReference>
<dbReference type="EMBL" id="JAPWDV010000003">
    <property type="protein sequence ID" value="KAJ6218327.1"/>
    <property type="molecule type" value="Genomic_DNA"/>
</dbReference>
<keyword evidence="11 27" id="KW-0812">Transmembrane</keyword>
<evidence type="ECO:0000256" key="26">
    <source>
        <dbReference type="RuleBase" id="RU004273"/>
    </source>
</evidence>
<evidence type="ECO:0000256" key="8">
    <source>
        <dbReference type="ARBA" id="ARBA00022603"/>
    </source>
</evidence>
<evidence type="ECO:0000256" key="20">
    <source>
        <dbReference type="ARBA" id="ARBA00023211"/>
    </source>
</evidence>
<comment type="caution">
    <text evidence="29">The sequence shown here is derived from an EMBL/GenBank/DDBJ whole genome shotgun (WGS) entry which is preliminary data.</text>
</comment>
<sequence length="1489" mass="169271">MNGEYEYEYGTGQNHLGQILLNYEGDFEVKCENWFQRYITTWTCNQPHDITDLEWNVAKNYFLGNKAIFLFGHCTGFWIMRKISPKNLTLFIIFYSTFCLWFQLGPYPVILIYINILISTFISKFPSLFKKHKNANHYLFFIISIFFNNMYHAIPDDVEINFSINLSLSWLNAKLLSSAIDCTTIEKTNKMSTLFIYRLAYLLYFPVFLFGPIFHFTDFHNSLSKLQNGSSTINQTTYLLSIGRYIFWAYFLENFLKYYVYSSALLNYPNILLQLDQWSIAGFGFSLMLTFYIKYLILYGISGSISRLDGFDQHMIAEAPRCIAHMSKTSYLWRKFDQGLYRFLVKYFYRPITGDTGNHRNPIRRFMASAVCFGIIAVWHEQAESFSIIIWVIVNFLLLNFETLCSIIRKQSFLKNIESSNNFVRSIMSRLEAIIGSPYLAAAYLSNILFLSNYESTWIIIQKLFFDPYSISLLFAVLYAVRGCRPGKAVQLAEAEVRALCLKSREIFLSQPILLELEAPLKICGDIHGQYTDLLRLFEYGGFPPEANYLFLGDYVDRGKQSLETICLLLAYKIKYPENFFLLRGNHECASINRIYGFYDECKRRYNIKLWKTFTDCFNCLPIAAIIDEKIFCCHGGLSPDLHSMEQIRRIMRPTDVPDTGLLCDLLWSDPDKDVQGWGENDRGVSFTFGADVVTKFLHRHDLDLICRAHQVVEDGYEFFAKRQLVTLFSAPNYCGEFDNAGGMMSVDETLMCSFQFSNDWLKRIQTEANNVFIFEIVYLLDYNEETQSFKKRSELPFSLEVIDESDKLLVRSINDCQKEKGHHESSINGELPNGGSNGLAMSKTLPSNSSLLKFEIEIYKDTPCAEFGKQSFIITDEDGHSVQFRFGKHFQYDGTKSNYTESDICRFSKLINDFKLGRRESVFTLRTDESSATQYFQFYGYLSQQQNMMQDFIRTSTYQRAILSNMEDFRGKVVLDVGAGSGILSFFAVQAGAKKVYAVEASSMAKHAETLVQANKFSDRIKVIPGKIEEIQLPEQVDIIISEPMGYMLFNERMLETYLHAKKWLAPNGNMFPTQGDLHIAPFSDAQLYTEQLTKANFWFQHNFHGVDLNALRNAALKEYLYQPVVDTFDIRICIAKSNKYSVDFLKAHENDLHTIDIPLKFKIMQTDEIHGLAFWFDVAFFGSQQSIWLSTAPTQPLTHWYQVRCLLDKPLFAQRGHTVSGRVVLISNKRQSYNVQIELNVDDIPGTFASNTLDLKNPFFRYTGQPIQAPPGCNTTSPSEDYWQQLDSAIANAHQQPMVNGATNGTTNGILLNGTTLTNGLPIAALNSGVQSLQQPVNLTAQFDASQVLQATPAQAHQQPQQQSTMQAFNLTIPPNQPQISGVAINNHMQNTFLNASNQSSRITASPGSGLPITNAYGTPVSMASGGSATGSGVIGQPSIFPNSAIQGSSNNVAGINNMNFPVNQSLMIGDYAAAVGGQTISPFKPM</sequence>
<dbReference type="GO" id="GO:0035242">
    <property type="term" value="F:protein-arginine omega-N asymmetric methyltransferase activity"/>
    <property type="evidence" value="ECO:0007669"/>
    <property type="project" value="UniProtKB-EC"/>
</dbReference>
<comment type="similarity">
    <text evidence="5">Belongs to the PPP phosphatase family. PP-1 subfamily.</text>
</comment>
<keyword evidence="9 25" id="KW-0808">Transferase</keyword>
<evidence type="ECO:0000256" key="7">
    <source>
        <dbReference type="ARBA" id="ARBA00022490"/>
    </source>
</evidence>
<evidence type="ECO:0000256" key="4">
    <source>
        <dbReference type="ARBA" id="ARBA00004496"/>
    </source>
</evidence>
<evidence type="ECO:0000256" key="9">
    <source>
        <dbReference type="ARBA" id="ARBA00022679"/>
    </source>
</evidence>
<feature type="transmembrane region" description="Helical" evidence="27">
    <location>
        <begin position="195"/>
        <end position="217"/>
    </location>
</feature>
<reference evidence="29" key="1">
    <citation type="submission" date="2022-12" db="EMBL/GenBank/DDBJ databases">
        <title>Genome assemblies of Blomia tropicalis.</title>
        <authorList>
            <person name="Cui Y."/>
        </authorList>
    </citation>
    <scope>NUCLEOTIDE SEQUENCE</scope>
    <source>
        <tissue evidence="29">Adult mites</tissue>
    </source>
</reference>
<dbReference type="PRINTS" id="PR00114">
    <property type="entry name" value="STPHPHTASE"/>
</dbReference>
<dbReference type="FunFam" id="2.70.160.11:FF:000002">
    <property type="entry name" value="Probable histone-arginine methyltransferase CARM1"/>
    <property type="match status" value="1"/>
</dbReference>
<feature type="domain" description="Serine/threonine specific protein phosphatases" evidence="28">
    <location>
        <begin position="583"/>
        <end position="588"/>
    </location>
</feature>